<feature type="signal peptide" evidence="1">
    <location>
        <begin position="1"/>
        <end position="28"/>
    </location>
</feature>
<gene>
    <name evidence="2" type="ORF">Ocin01_18445</name>
</gene>
<comment type="caution">
    <text evidence="2">The sequence shown here is derived from an EMBL/GenBank/DDBJ whole genome shotgun (WGS) entry which is preliminary data.</text>
</comment>
<sequence length="110" mass="12088">MFLFSKKFRSLLLVMALVFEGEYHSAEGLALCWECNGDGDGIFSPGCDDKHDGNDAACETPNHACAMYMEKGTKGVRPILPSGRMIQPENLYASPIRNATATMRTVVIRT</sequence>
<feature type="chain" id="PRO_5008903501" description="Secreted protein" evidence="1">
    <location>
        <begin position="29"/>
        <end position="110"/>
    </location>
</feature>
<keyword evidence="1" id="KW-0732">Signal</keyword>
<proteinExistence type="predicted"/>
<evidence type="ECO:0000313" key="2">
    <source>
        <dbReference type="EMBL" id="ODM88237.1"/>
    </source>
</evidence>
<dbReference type="Proteomes" id="UP000094527">
    <property type="component" value="Unassembled WGS sequence"/>
</dbReference>
<reference evidence="2 3" key="1">
    <citation type="journal article" date="2016" name="Genome Biol. Evol.">
        <title>Gene Family Evolution Reflects Adaptation to Soil Environmental Stressors in the Genome of the Collembolan Orchesella cincta.</title>
        <authorList>
            <person name="Faddeeva-Vakhrusheva A."/>
            <person name="Derks M.F."/>
            <person name="Anvar S.Y."/>
            <person name="Agamennone V."/>
            <person name="Suring W."/>
            <person name="Smit S."/>
            <person name="van Straalen N.M."/>
            <person name="Roelofs D."/>
        </authorList>
    </citation>
    <scope>NUCLEOTIDE SEQUENCE [LARGE SCALE GENOMIC DNA]</scope>
    <source>
        <tissue evidence="2">Mixed pool</tissue>
    </source>
</reference>
<evidence type="ECO:0008006" key="4">
    <source>
        <dbReference type="Google" id="ProtNLM"/>
    </source>
</evidence>
<accession>A0A1D2M5H8</accession>
<dbReference type="EMBL" id="LJIJ01003924">
    <property type="protein sequence ID" value="ODM88237.1"/>
    <property type="molecule type" value="Genomic_DNA"/>
</dbReference>
<keyword evidence="3" id="KW-1185">Reference proteome</keyword>
<evidence type="ECO:0000313" key="3">
    <source>
        <dbReference type="Proteomes" id="UP000094527"/>
    </source>
</evidence>
<name>A0A1D2M5H8_ORCCI</name>
<protein>
    <recommendedName>
        <fullName evidence="4">Secreted protein</fullName>
    </recommendedName>
</protein>
<organism evidence="2 3">
    <name type="scientific">Orchesella cincta</name>
    <name type="common">Springtail</name>
    <name type="synonym">Podura cincta</name>
    <dbReference type="NCBI Taxonomy" id="48709"/>
    <lineage>
        <taxon>Eukaryota</taxon>
        <taxon>Metazoa</taxon>
        <taxon>Ecdysozoa</taxon>
        <taxon>Arthropoda</taxon>
        <taxon>Hexapoda</taxon>
        <taxon>Collembola</taxon>
        <taxon>Entomobryomorpha</taxon>
        <taxon>Entomobryoidea</taxon>
        <taxon>Orchesellidae</taxon>
        <taxon>Orchesellinae</taxon>
        <taxon>Orchesella</taxon>
    </lineage>
</organism>
<dbReference type="AlphaFoldDB" id="A0A1D2M5H8"/>
<evidence type="ECO:0000256" key="1">
    <source>
        <dbReference type="SAM" id="SignalP"/>
    </source>
</evidence>